<dbReference type="Proteomes" id="UP000515512">
    <property type="component" value="Chromosome"/>
</dbReference>
<feature type="transmembrane region" description="Helical" evidence="1">
    <location>
        <begin position="101"/>
        <end position="119"/>
    </location>
</feature>
<feature type="transmembrane region" description="Helical" evidence="1">
    <location>
        <begin position="76"/>
        <end position="95"/>
    </location>
</feature>
<gene>
    <name evidence="2" type="ORF">H0264_03085</name>
</gene>
<dbReference type="AlphaFoldDB" id="A0A7D6ZN51"/>
<proteinExistence type="predicted"/>
<keyword evidence="1" id="KW-1133">Transmembrane helix</keyword>
<sequence length="136" mass="13843">MNIIKSIGAVVAGFAVTAITSSAVDAVLESSRYLPSGHIYAATPVVLSVILYRTILDVLGGYVAARLAPAHPMRHALTLGGLGTVGAVAAAVATWNMEIGPHWYALSVAAVGLPAAWLGGKLFTRGRTGVPVAIPA</sequence>
<evidence type="ECO:0000313" key="3">
    <source>
        <dbReference type="Proteomes" id="UP000515512"/>
    </source>
</evidence>
<feature type="transmembrane region" description="Helical" evidence="1">
    <location>
        <begin position="39"/>
        <end position="64"/>
    </location>
</feature>
<dbReference type="EMBL" id="CP059399">
    <property type="protein sequence ID" value="QLY31363.1"/>
    <property type="molecule type" value="Genomic_DNA"/>
</dbReference>
<evidence type="ECO:0000313" key="2">
    <source>
        <dbReference type="EMBL" id="QLY31363.1"/>
    </source>
</evidence>
<keyword evidence="3" id="KW-1185">Reference proteome</keyword>
<evidence type="ECO:0000256" key="1">
    <source>
        <dbReference type="SAM" id="Phobius"/>
    </source>
</evidence>
<keyword evidence="1" id="KW-0472">Membrane</keyword>
<name>A0A7D6ZN51_9NOCA</name>
<reference evidence="2 3" key="1">
    <citation type="submission" date="2020-07" db="EMBL/GenBank/DDBJ databases">
        <authorList>
            <person name="Zhuang K."/>
            <person name="Ran Y."/>
        </authorList>
    </citation>
    <scope>NUCLEOTIDE SEQUENCE [LARGE SCALE GENOMIC DNA]</scope>
    <source>
        <strain evidence="2 3">WCH-YHL-001</strain>
    </source>
</reference>
<accession>A0A7D6ZN51</accession>
<dbReference type="RefSeq" id="WP_181582558.1">
    <property type="nucleotide sequence ID" value="NZ_CP059399.1"/>
</dbReference>
<organism evidence="2 3">
    <name type="scientific">Nocardia huaxiensis</name>
    <dbReference type="NCBI Taxonomy" id="2755382"/>
    <lineage>
        <taxon>Bacteria</taxon>
        <taxon>Bacillati</taxon>
        <taxon>Actinomycetota</taxon>
        <taxon>Actinomycetes</taxon>
        <taxon>Mycobacteriales</taxon>
        <taxon>Nocardiaceae</taxon>
        <taxon>Nocardia</taxon>
    </lineage>
</organism>
<dbReference type="KEGG" id="nhu:H0264_03085"/>
<protein>
    <submittedName>
        <fullName evidence="2">Uncharacterized protein</fullName>
    </submittedName>
</protein>
<keyword evidence="1" id="KW-0812">Transmembrane</keyword>